<dbReference type="PATRIC" id="fig|401562.4.peg.4104"/>
<evidence type="ECO:0000259" key="1">
    <source>
        <dbReference type="Pfam" id="PF11412"/>
    </source>
</evidence>
<accession>A0A175RJ16</accession>
<dbReference type="Proteomes" id="UP000078529">
    <property type="component" value="Unassembled WGS sequence"/>
</dbReference>
<dbReference type="AlphaFoldDB" id="A0A175RJ16"/>
<organism evidence="2 3">
    <name type="scientific">Aureimonas ureilytica</name>
    <dbReference type="NCBI Taxonomy" id="401562"/>
    <lineage>
        <taxon>Bacteria</taxon>
        <taxon>Pseudomonadati</taxon>
        <taxon>Pseudomonadota</taxon>
        <taxon>Alphaproteobacteria</taxon>
        <taxon>Hyphomicrobiales</taxon>
        <taxon>Aurantimonadaceae</taxon>
        <taxon>Aureimonas</taxon>
    </lineage>
</organism>
<dbReference type="InterPro" id="IPR028250">
    <property type="entry name" value="DsbDN"/>
</dbReference>
<feature type="domain" description="Thiol:disulfide interchange protein DsbD N-terminal" evidence="1">
    <location>
        <begin position="46"/>
        <end position="157"/>
    </location>
</feature>
<dbReference type="EMBL" id="LDQA01000066">
    <property type="protein sequence ID" value="KTR02799.1"/>
    <property type="molecule type" value="Genomic_DNA"/>
</dbReference>
<keyword evidence="3" id="KW-1185">Reference proteome</keyword>
<sequence>MRRFDFFQLPHRLAMGWLFFALLAAVSFTAGPALSASEIEVEGAHMRLDVVEENGRVQAALSIDLKPGWKTYWISPGPVGLAPAIQLDNSAGVEDALILLPVPTRFREGDMESIGYAEPVSFVVMGAAKPGETSILRADITIGLCRELCLPVHVELEAKPSTSLNARAAVRRALAALPQDVQPHDIEASMRQGRLHIASASREGPPPTDAFVAAPEGWGFGVPVAGSDAHGFSLDIPILSTPGTDAELTKIDLLLTDGEKAELIRALPVGRN</sequence>
<comment type="caution">
    <text evidence="2">The sequence shown here is derived from an EMBL/GenBank/DDBJ whole genome shotgun (WGS) entry which is preliminary data.</text>
</comment>
<evidence type="ECO:0000313" key="3">
    <source>
        <dbReference type="Proteomes" id="UP000078529"/>
    </source>
</evidence>
<evidence type="ECO:0000313" key="2">
    <source>
        <dbReference type="EMBL" id="KTR02799.1"/>
    </source>
</evidence>
<dbReference type="Pfam" id="PF11412">
    <property type="entry name" value="DsbD_N"/>
    <property type="match status" value="1"/>
</dbReference>
<reference evidence="2 3" key="1">
    <citation type="journal article" date="2016" name="Front. Microbiol.">
        <title>Genomic Resource of Rice Seed Associated Bacteria.</title>
        <authorList>
            <person name="Midha S."/>
            <person name="Bansal K."/>
            <person name="Sharma S."/>
            <person name="Kumar N."/>
            <person name="Patil P.P."/>
            <person name="Chaudhry V."/>
            <person name="Patil P.B."/>
        </authorList>
    </citation>
    <scope>NUCLEOTIDE SEQUENCE [LARGE SCALE GENOMIC DNA]</scope>
    <source>
        <strain evidence="2 3">NS365</strain>
    </source>
</reference>
<gene>
    <name evidence="2" type="ORF">NS365_20405</name>
</gene>
<name>A0A175RJ16_9HYPH</name>
<protein>
    <recommendedName>
        <fullName evidence="1">Thiol:disulfide interchange protein DsbD N-terminal domain-containing protein</fullName>
    </recommendedName>
</protein>
<proteinExistence type="predicted"/>